<sequence length="110" mass="12761">MYFFINVMWHEVDQPVSLPGLVLDMYICGGRQKSEGGIIMRTHFAPACLLLLVLVFSLWDWCKLCSAVQFARLHWFPANWAFLNMLDLEKKRALGRLYQFGVLSQHLEGL</sequence>
<evidence type="ECO:0000313" key="2">
    <source>
        <dbReference type="EMBL" id="MEQ2157744.1"/>
    </source>
</evidence>
<evidence type="ECO:0000256" key="1">
    <source>
        <dbReference type="SAM" id="Phobius"/>
    </source>
</evidence>
<keyword evidence="1" id="KW-0472">Membrane</keyword>
<keyword evidence="3" id="KW-1185">Reference proteome</keyword>
<dbReference type="EMBL" id="JAHRIO010000218">
    <property type="protein sequence ID" value="MEQ2157744.1"/>
    <property type="molecule type" value="Genomic_DNA"/>
</dbReference>
<name>A0ABV0MF73_9TELE</name>
<keyword evidence="1" id="KW-0812">Transmembrane</keyword>
<proteinExistence type="predicted"/>
<protein>
    <submittedName>
        <fullName evidence="2">Uncharacterized protein</fullName>
    </submittedName>
</protein>
<reference evidence="2 3" key="1">
    <citation type="submission" date="2021-06" db="EMBL/GenBank/DDBJ databases">
        <authorList>
            <person name="Palmer J.M."/>
        </authorList>
    </citation>
    <scope>NUCLEOTIDE SEQUENCE [LARGE SCALE GENOMIC DNA]</scope>
    <source>
        <strain evidence="2 3">GA_2019</strain>
        <tissue evidence="2">Muscle</tissue>
    </source>
</reference>
<gene>
    <name evidence="2" type="ORF">GOODEAATRI_004975</name>
</gene>
<accession>A0ABV0MF73</accession>
<organism evidence="2 3">
    <name type="scientific">Goodea atripinnis</name>
    <dbReference type="NCBI Taxonomy" id="208336"/>
    <lineage>
        <taxon>Eukaryota</taxon>
        <taxon>Metazoa</taxon>
        <taxon>Chordata</taxon>
        <taxon>Craniata</taxon>
        <taxon>Vertebrata</taxon>
        <taxon>Euteleostomi</taxon>
        <taxon>Actinopterygii</taxon>
        <taxon>Neopterygii</taxon>
        <taxon>Teleostei</taxon>
        <taxon>Neoteleostei</taxon>
        <taxon>Acanthomorphata</taxon>
        <taxon>Ovalentaria</taxon>
        <taxon>Atherinomorphae</taxon>
        <taxon>Cyprinodontiformes</taxon>
        <taxon>Goodeidae</taxon>
        <taxon>Goodea</taxon>
    </lineage>
</organism>
<evidence type="ECO:0000313" key="3">
    <source>
        <dbReference type="Proteomes" id="UP001476798"/>
    </source>
</evidence>
<feature type="transmembrane region" description="Helical" evidence="1">
    <location>
        <begin position="38"/>
        <end position="59"/>
    </location>
</feature>
<comment type="caution">
    <text evidence="2">The sequence shown here is derived from an EMBL/GenBank/DDBJ whole genome shotgun (WGS) entry which is preliminary data.</text>
</comment>
<keyword evidence="1" id="KW-1133">Transmembrane helix</keyword>
<dbReference type="Proteomes" id="UP001476798">
    <property type="component" value="Unassembled WGS sequence"/>
</dbReference>